<feature type="transmembrane region" description="Helical" evidence="5">
    <location>
        <begin position="190"/>
        <end position="211"/>
    </location>
</feature>
<feature type="transmembrane region" description="Helical" evidence="5">
    <location>
        <begin position="459"/>
        <end position="478"/>
    </location>
</feature>
<evidence type="ECO:0000313" key="7">
    <source>
        <dbReference type="RefSeq" id="XP_022317046.1"/>
    </source>
</evidence>
<feature type="transmembrane region" description="Helical" evidence="5">
    <location>
        <begin position="105"/>
        <end position="126"/>
    </location>
</feature>
<gene>
    <name evidence="7" type="primary">LOC111120540</name>
</gene>
<dbReference type="Gene3D" id="1.20.1250.20">
    <property type="entry name" value="MFS general substrate transporter like domains"/>
    <property type="match status" value="1"/>
</dbReference>
<dbReference type="PANTHER" id="PTHR24064">
    <property type="entry name" value="SOLUTE CARRIER FAMILY 22 MEMBER"/>
    <property type="match status" value="1"/>
</dbReference>
<feature type="transmembrane region" description="Helical" evidence="5">
    <location>
        <begin position="334"/>
        <end position="353"/>
    </location>
</feature>
<dbReference type="InterPro" id="IPR036259">
    <property type="entry name" value="MFS_trans_sf"/>
</dbReference>
<protein>
    <submittedName>
        <fullName evidence="7">Solute carrier family 22 member 1-like</fullName>
    </submittedName>
</protein>
<feature type="transmembrane region" description="Helical" evidence="5">
    <location>
        <begin position="155"/>
        <end position="178"/>
    </location>
</feature>
<dbReference type="KEGG" id="cvn:111120540"/>
<evidence type="ECO:0000256" key="5">
    <source>
        <dbReference type="SAM" id="Phobius"/>
    </source>
</evidence>
<feature type="transmembrane region" description="Helical" evidence="5">
    <location>
        <begin position="428"/>
        <end position="447"/>
    </location>
</feature>
<organism evidence="6 7">
    <name type="scientific">Crassostrea virginica</name>
    <name type="common">Eastern oyster</name>
    <dbReference type="NCBI Taxonomy" id="6565"/>
    <lineage>
        <taxon>Eukaryota</taxon>
        <taxon>Metazoa</taxon>
        <taxon>Spiralia</taxon>
        <taxon>Lophotrochozoa</taxon>
        <taxon>Mollusca</taxon>
        <taxon>Bivalvia</taxon>
        <taxon>Autobranchia</taxon>
        <taxon>Pteriomorphia</taxon>
        <taxon>Ostreida</taxon>
        <taxon>Ostreoidea</taxon>
        <taxon>Ostreidae</taxon>
        <taxon>Crassostrea</taxon>
    </lineage>
</organism>
<dbReference type="Proteomes" id="UP000694844">
    <property type="component" value="Chromosome 2"/>
</dbReference>
<feature type="transmembrane region" description="Helical" evidence="5">
    <location>
        <begin position="133"/>
        <end position="149"/>
    </location>
</feature>
<dbReference type="RefSeq" id="XP_022317046.1">
    <property type="nucleotide sequence ID" value="XM_022461338.1"/>
</dbReference>
<evidence type="ECO:0000256" key="1">
    <source>
        <dbReference type="ARBA" id="ARBA00004141"/>
    </source>
</evidence>
<keyword evidence="4 5" id="KW-0472">Membrane</keyword>
<dbReference type="GO" id="GO:0022857">
    <property type="term" value="F:transmembrane transporter activity"/>
    <property type="evidence" value="ECO:0007669"/>
    <property type="project" value="InterPro"/>
</dbReference>
<dbReference type="OrthoDB" id="3936150at2759"/>
<dbReference type="GeneID" id="111120540"/>
<proteinExistence type="predicted"/>
<feature type="transmembrane region" description="Helical" evidence="5">
    <location>
        <begin position="217"/>
        <end position="236"/>
    </location>
</feature>
<dbReference type="InterPro" id="IPR005828">
    <property type="entry name" value="MFS_sugar_transport-like"/>
</dbReference>
<keyword evidence="2 5" id="KW-0812">Transmembrane</keyword>
<evidence type="ECO:0000313" key="6">
    <source>
        <dbReference type="Proteomes" id="UP000694844"/>
    </source>
</evidence>
<evidence type="ECO:0000256" key="4">
    <source>
        <dbReference type="ARBA" id="ARBA00023136"/>
    </source>
</evidence>
<dbReference type="Pfam" id="PF00083">
    <property type="entry name" value="Sugar_tr"/>
    <property type="match status" value="1"/>
</dbReference>
<dbReference type="AlphaFoldDB" id="A0A8B8CRI3"/>
<reference evidence="7" key="1">
    <citation type="submission" date="2025-08" db="UniProtKB">
        <authorList>
            <consortium name="RefSeq"/>
        </authorList>
    </citation>
    <scope>IDENTIFICATION</scope>
    <source>
        <tissue evidence="7">Whole sample</tissue>
    </source>
</reference>
<accession>A0A8B8CRI3</accession>
<feature type="transmembrane region" description="Helical" evidence="5">
    <location>
        <begin position="305"/>
        <end position="322"/>
    </location>
</feature>
<comment type="subcellular location">
    <subcellularLocation>
        <location evidence="1">Membrane</location>
        <topology evidence="1">Multi-pass membrane protein</topology>
    </subcellularLocation>
</comment>
<evidence type="ECO:0000256" key="3">
    <source>
        <dbReference type="ARBA" id="ARBA00022989"/>
    </source>
</evidence>
<dbReference type="SUPFAM" id="SSF103473">
    <property type="entry name" value="MFS general substrate transporter"/>
    <property type="match status" value="1"/>
</dbReference>
<evidence type="ECO:0000256" key="2">
    <source>
        <dbReference type="ARBA" id="ARBA00022692"/>
    </source>
</evidence>
<feature type="transmembrane region" description="Helical" evidence="5">
    <location>
        <begin position="365"/>
        <end position="385"/>
    </location>
</feature>
<keyword evidence="3 5" id="KW-1133">Transmembrane helix</keyword>
<feature type="transmembrane region" description="Helical" evidence="5">
    <location>
        <begin position="27"/>
        <end position="52"/>
    </location>
</feature>
<name>A0A8B8CRI3_CRAVI</name>
<feature type="transmembrane region" description="Helical" evidence="5">
    <location>
        <begin position="397"/>
        <end position="416"/>
    </location>
</feature>
<dbReference type="GO" id="GO:0016020">
    <property type="term" value="C:membrane"/>
    <property type="evidence" value="ECO:0007669"/>
    <property type="project" value="UniProtKB-SubCell"/>
</dbReference>
<sequence length="512" mass="57925">MKNDTSAAIFEEILSQIRPFGYFQKRLFFVTTLIQVFVTTVILYVDFIYLSINNSECVPSPRIGSGNLTNISTVDGTTSSCEEEWFNQWKVPMWMNEEYAPAKFSYIWLCQGCGIIVGAVVSGFVADLVGRKIVLYVNLTMMSLAQGAVCALDDWIMFLIMRGLVGIFAGGVIIPSCVQMIEHVGKNWRELCVCICAWAVGVPLLILEGVVTRHWRWLAVVTSITSLLSIGTYFIYPESFRWYTCRENFSKAEASIRDIISTNATSLSDFTQLYDRAKLAVLNSMYKRPRTFFDLLHTRERIKTTVVLVMIWLFTCAVYRCLYERMIGQMSSNVYLDTVLVYLLDIPLVYSSIVITRCIGRRWCLFLYSVSCAFTLSCILVIHLIKTMNTKVDMMLGITIFGKLGVTSTIVLILLVTLEVYPTSIRCMGFAVGLSSGIVGLCVGRFMYIEFFHSVHFSYPYICYSVMMGLVGCACLLFPETSGKPLPDLVRSRHRMISMKEVTRLSSAWDAP</sequence>
<keyword evidence="6" id="KW-1185">Reference proteome</keyword>